<evidence type="ECO:0000313" key="1">
    <source>
        <dbReference type="EMBL" id="KAI9509183.1"/>
    </source>
</evidence>
<organism evidence="1 2">
    <name type="scientific">Russula earlei</name>
    <dbReference type="NCBI Taxonomy" id="71964"/>
    <lineage>
        <taxon>Eukaryota</taxon>
        <taxon>Fungi</taxon>
        <taxon>Dikarya</taxon>
        <taxon>Basidiomycota</taxon>
        <taxon>Agaricomycotina</taxon>
        <taxon>Agaricomycetes</taxon>
        <taxon>Russulales</taxon>
        <taxon>Russulaceae</taxon>
        <taxon>Russula</taxon>
    </lineage>
</organism>
<dbReference type="EMBL" id="JAGFNK010000070">
    <property type="protein sequence ID" value="KAI9509183.1"/>
    <property type="molecule type" value="Genomic_DNA"/>
</dbReference>
<sequence>MDDGCCEMDTVYRHDDQCTWESSTSTQIHVRELLDKGVIPHTSFNRQDTRAPSAQRIEAIVTDFLEQVATAIPSTEREIEQALLKKTRAARKLELRLADRAKVSNDGTRAQVFPRGMGASIIPFARFFRVADLAHEAILDGLPATKRDIFYRDVPLFKKQRVVDKLVDDLAATIDTGRAYLNVRASPKGLICGSGLSIHTVSGNVIHITESEGTLIPAAEDILSLEVPNSVNWVLIVEKEAVFQTLRQLCFTRHPFWRLGIGIMITGKGYPDLATRQLVKMLSENLPYTVPVVALVDGDAYGLDIVSVYKFGSLALRHEADKLAVPRVECIGIWTSELASFGIGKDALIPISHADEKKAHSMLRRELPARWKRELVHMLFIRRKAETEILSNVPRRTDEPHPLALYLAGRIGERRVALAEW</sequence>
<keyword evidence="2" id="KW-1185">Reference proteome</keyword>
<protein>
    <submittedName>
        <fullName evidence="1">DNA topoisomerase IV alpha subunit</fullName>
    </submittedName>
</protein>
<proteinExistence type="predicted"/>
<dbReference type="Proteomes" id="UP001207468">
    <property type="component" value="Unassembled WGS sequence"/>
</dbReference>
<accession>A0ACC0UC44</accession>
<evidence type="ECO:0000313" key="2">
    <source>
        <dbReference type="Proteomes" id="UP001207468"/>
    </source>
</evidence>
<gene>
    <name evidence="1" type="ORF">F5148DRAFT_1189767</name>
</gene>
<comment type="caution">
    <text evidence="1">The sequence shown here is derived from an EMBL/GenBank/DDBJ whole genome shotgun (WGS) entry which is preliminary data.</text>
</comment>
<name>A0ACC0UC44_9AGAM</name>
<reference evidence="1" key="1">
    <citation type="submission" date="2021-03" db="EMBL/GenBank/DDBJ databases">
        <title>Evolutionary priming and transition to the ectomycorrhizal habit in an iconic lineage of mushroom-forming fungi: is preadaptation a requirement?</title>
        <authorList>
            <consortium name="DOE Joint Genome Institute"/>
            <person name="Looney B.P."/>
            <person name="Miyauchi S."/>
            <person name="Morin E."/>
            <person name="Drula E."/>
            <person name="Courty P.E."/>
            <person name="Chicoki N."/>
            <person name="Fauchery L."/>
            <person name="Kohler A."/>
            <person name="Kuo A."/>
            <person name="LaButti K."/>
            <person name="Pangilinan J."/>
            <person name="Lipzen A."/>
            <person name="Riley R."/>
            <person name="Andreopoulos W."/>
            <person name="He G."/>
            <person name="Johnson J."/>
            <person name="Barry K.W."/>
            <person name="Grigoriev I.V."/>
            <person name="Nagy L."/>
            <person name="Hibbett D."/>
            <person name="Henrissat B."/>
            <person name="Matheny P.B."/>
            <person name="Labbe J."/>
            <person name="Martin A.F."/>
        </authorList>
    </citation>
    <scope>NUCLEOTIDE SEQUENCE</scope>
    <source>
        <strain evidence="1">BPL698</strain>
    </source>
</reference>